<name>A0A0P7C741_9BACT</name>
<dbReference type="Pfam" id="PF07885">
    <property type="entry name" value="Ion_trans_2"/>
    <property type="match status" value="1"/>
</dbReference>
<evidence type="ECO:0000256" key="9">
    <source>
        <dbReference type="ARBA" id="ARBA00023136"/>
    </source>
</evidence>
<evidence type="ECO:0000256" key="1">
    <source>
        <dbReference type="ARBA" id="ARBA00004141"/>
    </source>
</evidence>
<dbReference type="InterPro" id="IPR016449">
    <property type="entry name" value="K_chnl_inward-rec_Kir"/>
</dbReference>
<dbReference type="Proteomes" id="UP000050454">
    <property type="component" value="Unassembled WGS sequence"/>
</dbReference>
<dbReference type="SUPFAM" id="SSF81324">
    <property type="entry name" value="Voltage-gated potassium channels"/>
    <property type="match status" value="1"/>
</dbReference>
<keyword evidence="3" id="KW-0633">Potassium transport</keyword>
<evidence type="ECO:0000256" key="3">
    <source>
        <dbReference type="ARBA" id="ARBA00022538"/>
    </source>
</evidence>
<keyword evidence="2" id="KW-0813">Transport</keyword>
<feature type="transmembrane region" description="Helical" evidence="12">
    <location>
        <begin position="131"/>
        <end position="153"/>
    </location>
</feature>
<dbReference type="GO" id="GO:1990573">
    <property type="term" value="P:potassium ion import across plasma membrane"/>
    <property type="evidence" value="ECO:0007669"/>
    <property type="project" value="TreeGrafter"/>
</dbReference>
<feature type="region of interest" description="Disordered" evidence="11">
    <location>
        <begin position="1"/>
        <end position="23"/>
    </location>
</feature>
<keyword evidence="4 12" id="KW-0812">Transmembrane</keyword>
<dbReference type="InterPro" id="IPR041647">
    <property type="entry name" value="IRK_C"/>
</dbReference>
<evidence type="ECO:0000256" key="2">
    <source>
        <dbReference type="ARBA" id="ARBA00022448"/>
    </source>
</evidence>
<dbReference type="SUPFAM" id="SSF81296">
    <property type="entry name" value="E set domains"/>
    <property type="match status" value="1"/>
</dbReference>
<dbReference type="Gene3D" id="1.10.287.70">
    <property type="match status" value="1"/>
</dbReference>
<reference evidence="15 16" key="1">
    <citation type="submission" date="2015-07" db="EMBL/GenBank/DDBJ databases">
        <title>The draft genome sequence of Leadbetterella sp. JN14-9.</title>
        <authorList>
            <person name="Liu Y."/>
            <person name="Du J."/>
            <person name="Shao Z."/>
        </authorList>
    </citation>
    <scope>NUCLEOTIDE SEQUENCE [LARGE SCALE GENOMIC DNA]</scope>
    <source>
        <strain evidence="15 16">JN14-9</strain>
    </source>
</reference>
<evidence type="ECO:0000256" key="6">
    <source>
        <dbReference type="ARBA" id="ARBA00022958"/>
    </source>
</evidence>
<keyword evidence="5" id="KW-0851">Voltage-gated channel</keyword>
<dbReference type="PRINTS" id="PR01320">
    <property type="entry name" value="KIRCHANNEL"/>
</dbReference>
<dbReference type="EMBL" id="LGTQ01000005">
    <property type="protein sequence ID" value="KPM49278.1"/>
    <property type="molecule type" value="Genomic_DNA"/>
</dbReference>
<protein>
    <submittedName>
        <fullName evidence="15">Potassium transporter</fullName>
    </submittedName>
</protein>
<dbReference type="STRING" id="1605367.AFM12_01230"/>
<dbReference type="OrthoDB" id="9813518at2"/>
<feature type="transmembrane region" description="Helical" evidence="12">
    <location>
        <begin position="64"/>
        <end position="86"/>
    </location>
</feature>
<evidence type="ECO:0000259" key="14">
    <source>
        <dbReference type="Pfam" id="PF17655"/>
    </source>
</evidence>
<keyword evidence="9 12" id="KW-0472">Membrane</keyword>
<keyword evidence="6" id="KW-0630">Potassium</keyword>
<comment type="subcellular location">
    <subcellularLocation>
        <location evidence="1">Membrane</location>
        <topology evidence="1">Multi-pass membrane protein</topology>
    </subcellularLocation>
</comment>
<keyword evidence="7 12" id="KW-1133">Transmembrane helix</keyword>
<keyword evidence="16" id="KW-1185">Reference proteome</keyword>
<feature type="domain" description="Potassium channel" evidence="13">
    <location>
        <begin position="73"/>
        <end position="151"/>
    </location>
</feature>
<dbReference type="AlphaFoldDB" id="A0A0P7C741"/>
<evidence type="ECO:0000256" key="4">
    <source>
        <dbReference type="ARBA" id="ARBA00022692"/>
    </source>
</evidence>
<dbReference type="PANTHER" id="PTHR11767">
    <property type="entry name" value="INWARD RECTIFIER POTASSIUM CHANNEL"/>
    <property type="match status" value="1"/>
</dbReference>
<dbReference type="GO" id="GO:0034765">
    <property type="term" value="P:regulation of monoatomic ion transmembrane transport"/>
    <property type="evidence" value="ECO:0007669"/>
    <property type="project" value="TreeGrafter"/>
</dbReference>
<evidence type="ECO:0000256" key="12">
    <source>
        <dbReference type="SAM" id="Phobius"/>
    </source>
</evidence>
<proteinExistence type="predicted"/>
<evidence type="ECO:0000259" key="13">
    <source>
        <dbReference type="Pfam" id="PF07885"/>
    </source>
</evidence>
<evidence type="ECO:0000256" key="8">
    <source>
        <dbReference type="ARBA" id="ARBA00023065"/>
    </source>
</evidence>
<gene>
    <name evidence="15" type="ORF">AFM12_01230</name>
</gene>
<evidence type="ECO:0000256" key="10">
    <source>
        <dbReference type="ARBA" id="ARBA00023303"/>
    </source>
</evidence>
<evidence type="ECO:0000256" key="7">
    <source>
        <dbReference type="ARBA" id="ARBA00022989"/>
    </source>
</evidence>
<dbReference type="InterPro" id="IPR014756">
    <property type="entry name" value="Ig_E-set"/>
</dbReference>
<dbReference type="Gene3D" id="2.60.40.1400">
    <property type="entry name" value="G protein-activated inward rectifier potassium channel 1"/>
    <property type="match status" value="1"/>
</dbReference>
<dbReference type="Pfam" id="PF17655">
    <property type="entry name" value="IRK_C"/>
    <property type="match status" value="1"/>
</dbReference>
<organism evidence="15 16">
    <name type="scientific">Jiulongibacter sediminis</name>
    <dbReference type="NCBI Taxonomy" id="1605367"/>
    <lineage>
        <taxon>Bacteria</taxon>
        <taxon>Pseudomonadati</taxon>
        <taxon>Bacteroidota</taxon>
        <taxon>Cytophagia</taxon>
        <taxon>Cytophagales</taxon>
        <taxon>Leadbetterellaceae</taxon>
        <taxon>Jiulongibacter</taxon>
    </lineage>
</organism>
<sequence length="317" mass="36395">MASKNNNVEQERSREDSGFGTRATSTTARLIRSDGSFNVRKLNQSFESQLNIYHRLINMHWIRFGLFILLFYFLLNLLFAAIYYYIGVEHLEGISTNHGMNAFWEAFFFSSQTLTTVGYGKISPEGYLTSFVAALEALIGLMTFAIMTGLLYGRFSKPNPRIRYSERALIAPYLDITGFMFRMANEKTNQLMDVEVNIIFTRNEEVKGEIKRKYYTLPLERNKIKYMATDWTVVHPITTDSILFNETPESLEASDGEFMISVQATNDTMSDPVHSQKSYMYNELVWGAKFVPLLEAVNGEYRIDLSKVGKFELSSLT</sequence>
<dbReference type="GO" id="GO:0034702">
    <property type="term" value="C:monoatomic ion channel complex"/>
    <property type="evidence" value="ECO:0007669"/>
    <property type="project" value="UniProtKB-KW"/>
</dbReference>
<dbReference type="InterPro" id="IPR013518">
    <property type="entry name" value="K_chnl_inward-rec_Kir_cyto"/>
</dbReference>
<dbReference type="GO" id="GO:0005242">
    <property type="term" value="F:inward rectifier potassium channel activity"/>
    <property type="evidence" value="ECO:0007669"/>
    <property type="project" value="InterPro"/>
</dbReference>
<dbReference type="RefSeq" id="WP_055143362.1">
    <property type="nucleotide sequence ID" value="NZ_JXSZ01000005.1"/>
</dbReference>
<comment type="caution">
    <text evidence="15">The sequence shown here is derived from an EMBL/GenBank/DDBJ whole genome shotgun (WGS) entry which is preliminary data.</text>
</comment>
<keyword evidence="10" id="KW-0407">Ion channel</keyword>
<evidence type="ECO:0000256" key="11">
    <source>
        <dbReference type="SAM" id="MobiDB-lite"/>
    </source>
</evidence>
<accession>A0A0P7C741</accession>
<dbReference type="GO" id="GO:0005886">
    <property type="term" value="C:plasma membrane"/>
    <property type="evidence" value="ECO:0007669"/>
    <property type="project" value="TreeGrafter"/>
</dbReference>
<dbReference type="InterPro" id="IPR013099">
    <property type="entry name" value="K_chnl_dom"/>
</dbReference>
<feature type="domain" description="Inward rectifier potassium channel C-terminal" evidence="14">
    <location>
        <begin position="162"/>
        <end position="310"/>
    </location>
</feature>
<evidence type="ECO:0000313" key="16">
    <source>
        <dbReference type="Proteomes" id="UP000050454"/>
    </source>
</evidence>
<evidence type="ECO:0000313" key="15">
    <source>
        <dbReference type="EMBL" id="KPM49278.1"/>
    </source>
</evidence>
<keyword evidence="8" id="KW-0406">Ion transport</keyword>
<evidence type="ECO:0000256" key="5">
    <source>
        <dbReference type="ARBA" id="ARBA00022882"/>
    </source>
</evidence>